<accession>A0A9W4SQ36</accession>
<keyword evidence="3" id="KW-1185">Reference proteome</keyword>
<feature type="region of interest" description="Disordered" evidence="1">
    <location>
        <begin position="60"/>
        <end position="79"/>
    </location>
</feature>
<dbReference type="Proteomes" id="UP001153678">
    <property type="component" value="Unassembled WGS sequence"/>
</dbReference>
<evidence type="ECO:0000313" key="3">
    <source>
        <dbReference type="Proteomes" id="UP001153678"/>
    </source>
</evidence>
<protein>
    <submittedName>
        <fullName evidence="2">17279_t:CDS:1</fullName>
    </submittedName>
</protein>
<organism evidence="2 3">
    <name type="scientific">Funneliformis geosporum</name>
    <dbReference type="NCBI Taxonomy" id="1117311"/>
    <lineage>
        <taxon>Eukaryota</taxon>
        <taxon>Fungi</taxon>
        <taxon>Fungi incertae sedis</taxon>
        <taxon>Mucoromycota</taxon>
        <taxon>Glomeromycotina</taxon>
        <taxon>Glomeromycetes</taxon>
        <taxon>Glomerales</taxon>
        <taxon>Glomeraceae</taxon>
        <taxon>Funneliformis</taxon>
    </lineage>
</organism>
<dbReference type="SUPFAM" id="SSF52540">
    <property type="entry name" value="P-loop containing nucleoside triphosphate hydrolases"/>
    <property type="match status" value="1"/>
</dbReference>
<dbReference type="AlphaFoldDB" id="A0A9W4SQ36"/>
<feature type="compositionally biased region" description="Basic and acidic residues" evidence="1">
    <location>
        <begin position="60"/>
        <end position="77"/>
    </location>
</feature>
<sequence length="550" mass="63353">TDFPPHFVTRRVQCLQSPRPALFHLPFSRTFTHWWEVYKKENELLRKLLRNQIEEKNLAEVQQPERNRKATEKEITKRSRRKWDTNGAIRKVQRDFVYFVDPLSVPLLNKIRNGEFVALHGARASGKSTRVFRVMEQLEEEDYICLYVTLEMIGIESVEKFWSSFGLNLIRTAPQHIKNHIKSGSDFANLFSTSGWKKRVVLFIDEYDTLDTANDDVKSSFLKVIRGIKARKDEYAIWSINAVGPFSILHLSSKETTTSPFNVREPFQNPNFTLEQVQILFKEFADEERIIIDQEIVKDIYKRTNGHAGLVCLCGKAISLYLMKYLDESLTLDISTWLKFTTSGSLEEVILDYPTFRKMVDTLETLDKAKPAVDLLRSSFIGFLDFVKITDTREIKLAEFLTAEGVLTVSDNDNDTFRMSSAFIDELMRRRVIPDLYMSSPKSAVPLKDDLSLDILKILQTAIQFFDNKIISNAFNKSYKIAEKLYVDGPSTSSVLQLSPSVLSVLQSSYFNISEEKCNKTYKTAKCLACFNANNSSLIVEEINNKREKC</sequence>
<proteinExistence type="predicted"/>
<dbReference type="OrthoDB" id="5596319at2759"/>
<reference evidence="2" key="1">
    <citation type="submission" date="2022-08" db="EMBL/GenBank/DDBJ databases">
        <authorList>
            <person name="Kallberg Y."/>
            <person name="Tangrot J."/>
            <person name="Rosling A."/>
        </authorList>
    </citation>
    <scope>NUCLEOTIDE SEQUENCE</scope>
    <source>
        <strain evidence="2">Wild A</strain>
    </source>
</reference>
<gene>
    <name evidence="2" type="ORF">FWILDA_LOCUS7951</name>
</gene>
<feature type="non-terminal residue" evidence="2">
    <location>
        <position position="550"/>
    </location>
</feature>
<dbReference type="Gene3D" id="3.40.50.300">
    <property type="entry name" value="P-loop containing nucleotide triphosphate hydrolases"/>
    <property type="match status" value="1"/>
</dbReference>
<evidence type="ECO:0000256" key="1">
    <source>
        <dbReference type="SAM" id="MobiDB-lite"/>
    </source>
</evidence>
<dbReference type="InterPro" id="IPR027417">
    <property type="entry name" value="P-loop_NTPase"/>
</dbReference>
<dbReference type="EMBL" id="CAMKVN010001626">
    <property type="protein sequence ID" value="CAI2177169.1"/>
    <property type="molecule type" value="Genomic_DNA"/>
</dbReference>
<dbReference type="Pfam" id="PF14516">
    <property type="entry name" value="AAA_35"/>
    <property type="match status" value="1"/>
</dbReference>
<name>A0A9W4SQ36_9GLOM</name>
<evidence type="ECO:0000313" key="2">
    <source>
        <dbReference type="EMBL" id="CAI2177169.1"/>
    </source>
</evidence>
<comment type="caution">
    <text evidence="2">The sequence shown here is derived from an EMBL/GenBank/DDBJ whole genome shotgun (WGS) entry which is preliminary data.</text>
</comment>